<dbReference type="AlphaFoldDB" id="A0A7Y4HAS2"/>
<keyword evidence="2" id="KW-0732">Signal</keyword>
<evidence type="ECO:0000256" key="1">
    <source>
        <dbReference type="SAM" id="MobiDB-lite"/>
    </source>
</evidence>
<name>A0A7Y4HAS2_9BRAD</name>
<protein>
    <submittedName>
        <fullName evidence="3">Spy/CpxP family protein refolding chaperone</fullName>
    </submittedName>
</protein>
<feature type="chain" id="PRO_5030838238" evidence="2">
    <location>
        <begin position="24"/>
        <end position="439"/>
    </location>
</feature>
<dbReference type="Pfam" id="PF07813">
    <property type="entry name" value="LTXXQ"/>
    <property type="match status" value="2"/>
</dbReference>
<feature type="compositionally biased region" description="Polar residues" evidence="1">
    <location>
        <begin position="74"/>
        <end position="97"/>
    </location>
</feature>
<evidence type="ECO:0000256" key="2">
    <source>
        <dbReference type="SAM" id="SignalP"/>
    </source>
</evidence>
<organism evidence="3 4">
    <name type="scientific">Bradyrhizobium archetypum</name>
    <dbReference type="NCBI Taxonomy" id="2721160"/>
    <lineage>
        <taxon>Bacteria</taxon>
        <taxon>Pseudomonadati</taxon>
        <taxon>Pseudomonadota</taxon>
        <taxon>Alphaproteobacteria</taxon>
        <taxon>Hyphomicrobiales</taxon>
        <taxon>Nitrobacteraceae</taxon>
        <taxon>Bradyrhizobium</taxon>
    </lineage>
</organism>
<dbReference type="Proteomes" id="UP000528734">
    <property type="component" value="Unassembled WGS sequence"/>
</dbReference>
<feature type="region of interest" description="Disordered" evidence="1">
    <location>
        <begin position="72"/>
        <end position="101"/>
    </location>
</feature>
<dbReference type="GO" id="GO:0042597">
    <property type="term" value="C:periplasmic space"/>
    <property type="evidence" value="ECO:0007669"/>
    <property type="project" value="InterPro"/>
</dbReference>
<sequence>MSKFGVTVIAVVLVTALSSAATAKGRGHFGLGPLGGVKSAFARLLAPGLFLSRPAHHRRAHVRRIRNAPVALQSIPSQNSPSQTSASHNIPSATNQPPGDEGLVVGKLFTDPAARRQIAATAALAHWQGDRNTTDGWWSHGHGGYGWVGPLFWPFAYNDIYGYAILADGMGFWDYGYPDIYAGIFGPYGRDELAAYMAPGPSGRREQRIPSLQQLCGDAGRETTSLAIDRIQRAIQPTEAQRGALDRLADASNSAAQIIQASCPMQPASTAPARLALMQQRIAAILSAVISLEPPLAELYDLLNDEQKTQFNALADDQLKTASANGAMKAPAAGCETSLPAALQWPAGEIEARLRPTDAQRDALGRMQRASARAVEMLSYECKPNDAITPPARLAAVDGRLGTLQQAINLVSDALEDFYATLSDEQKFQFELIGPERAP</sequence>
<dbReference type="RefSeq" id="WP_171713339.1">
    <property type="nucleotide sequence ID" value="NZ_JAAVLW010000011.1"/>
</dbReference>
<comment type="caution">
    <text evidence="3">The sequence shown here is derived from an EMBL/GenBank/DDBJ whole genome shotgun (WGS) entry which is preliminary data.</text>
</comment>
<feature type="signal peptide" evidence="2">
    <location>
        <begin position="1"/>
        <end position="23"/>
    </location>
</feature>
<accession>A0A7Y4HAS2</accession>
<proteinExistence type="predicted"/>
<evidence type="ECO:0000313" key="3">
    <source>
        <dbReference type="EMBL" id="NOJ50287.1"/>
    </source>
</evidence>
<keyword evidence="4" id="KW-1185">Reference proteome</keyword>
<gene>
    <name evidence="3" type="ORF">HCN50_29315</name>
</gene>
<reference evidence="3 4" key="1">
    <citation type="submission" date="2020-03" db="EMBL/GenBank/DDBJ databases">
        <title>Bradyrhizobium diversity isolated from nodules of Muelleranthus trifoliolatus.</title>
        <authorList>
            <person name="Klepa M."/>
            <person name="Helene L."/>
            <person name="Hungria M."/>
        </authorList>
    </citation>
    <scope>NUCLEOTIDE SEQUENCE [LARGE SCALE GENOMIC DNA]</scope>
    <source>
        <strain evidence="3 4">WSM 1744</strain>
    </source>
</reference>
<dbReference type="InterPro" id="IPR012899">
    <property type="entry name" value="LTXXQ"/>
</dbReference>
<dbReference type="EMBL" id="JAAVLW010000011">
    <property type="protein sequence ID" value="NOJ50287.1"/>
    <property type="molecule type" value="Genomic_DNA"/>
</dbReference>
<evidence type="ECO:0000313" key="4">
    <source>
        <dbReference type="Proteomes" id="UP000528734"/>
    </source>
</evidence>